<reference evidence="4" key="1">
    <citation type="submission" date="2016-01" db="EMBL/GenBank/DDBJ databases">
        <authorList>
            <person name="Juliana A.A."/>
            <person name="Nurulfiza M.I."/>
            <person name="Sharanya R."/>
            <person name="Omar A.R."/>
            <person name="Aini I."/>
            <person name="Hair-Bejo M."/>
        </authorList>
    </citation>
    <scope>NUCLEOTIDE SEQUENCE [LARGE SCALE GENOMIC DNA]</scope>
</reference>
<reference evidence="1" key="2">
    <citation type="submission" date="2016-01" db="EMBL/GenBank/DDBJ databases">
        <authorList>
            <person name="Oliw E.H."/>
        </authorList>
    </citation>
    <scope>NUCLEOTIDE SEQUENCE [LARGE SCALE GENOMIC DNA]</scope>
    <source>
        <strain evidence="1">UPM04217</strain>
    </source>
</reference>
<reference evidence="2 5" key="3">
    <citation type="submission" date="2017-07" db="EMBL/GenBank/DDBJ databases">
        <title>complete genomic sequence of fowl adenovirus 8b strain QD2016.</title>
        <authorList>
            <person name="Hu Y."/>
            <person name="Wu Y."/>
            <person name="Zhang X."/>
        </authorList>
    </citation>
    <scope>NUCLEOTIDE SEQUENCE [LARGE SCALE GENOMIC DNA]</scope>
    <source>
        <strain evidence="2">QD2016</strain>
    </source>
</reference>
<accession>A0A160CBJ4</accession>
<dbReference type="Proteomes" id="UP000317397">
    <property type="component" value="Segment"/>
</dbReference>
<organism evidence="1 4">
    <name type="scientific">Fowl adenovirus 8b</name>
    <dbReference type="NCBI Taxonomy" id="586029"/>
    <lineage>
        <taxon>Viruses</taxon>
        <taxon>Varidnaviria</taxon>
        <taxon>Bamfordvirae</taxon>
        <taxon>Preplasmiviricota</taxon>
        <taxon>Polisuviricotina</taxon>
        <taxon>Pharingeaviricetes</taxon>
        <taxon>Rowavirales</taxon>
        <taxon>Adenoviridae</taxon>
        <taxon>Aviadenovirus</taxon>
        <taxon>Aviadenovirus hepatitidis</taxon>
        <taxon>Fowl aviadenovirus E</taxon>
    </lineage>
</organism>
<dbReference type="EMBL" id="KU517714">
    <property type="protein sequence ID" value="ANA50301.1"/>
    <property type="molecule type" value="Genomic_DNA"/>
</dbReference>
<sequence>MAGPHRITVERAIFRARMSEETGSAPQLHPSLLVVRVDPVPTSGFVLDLRRLPRIPDHIFLHNLPNGPWTESIWYGSITQRELNRALEAIVEEL</sequence>
<protein>
    <submittedName>
        <fullName evidence="2">ORF0</fullName>
    </submittedName>
</protein>
<reference evidence="3" key="4">
    <citation type="journal article" date="2018" name="Poult. Sci.">
        <title>Pathogenicity and complete genome sequence of a fowl adenovirus serotype 8b isolate from China.</title>
        <authorList>
            <person name="Huang Q."/>
            <person name="Ma X."/>
            <person name="Huang X."/>
            <person name="Huang Y."/>
            <person name="Yang S."/>
            <person name="Zhang L."/>
            <person name="Cui N."/>
            <person name="Xu C."/>
        </authorList>
    </citation>
    <scope>NUCLEOTIDE SEQUENCE [LARGE SCALE GENOMIC DNA]</scope>
    <source>
        <strain evidence="3">SD1356</strain>
    </source>
</reference>
<evidence type="ECO:0000313" key="3">
    <source>
        <dbReference type="EMBL" id="AYC35451.1"/>
    </source>
</evidence>
<evidence type="ECO:0000313" key="4">
    <source>
        <dbReference type="Proteomes" id="UP000173083"/>
    </source>
</evidence>
<dbReference type="EMBL" id="MF577036">
    <property type="protein sequence ID" value="AWT08511.1"/>
    <property type="molecule type" value="Genomic_DNA"/>
</dbReference>
<dbReference type="EMBL" id="MG712775">
    <property type="protein sequence ID" value="AYC35451.1"/>
    <property type="molecule type" value="Genomic_DNA"/>
</dbReference>
<evidence type="ECO:0000313" key="2">
    <source>
        <dbReference type="EMBL" id="AWT08511.1"/>
    </source>
</evidence>
<evidence type="ECO:0000313" key="5">
    <source>
        <dbReference type="Proteomes" id="UP000317397"/>
    </source>
</evidence>
<proteinExistence type="predicted"/>
<dbReference type="Proteomes" id="UP000173083">
    <property type="component" value="Segment"/>
</dbReference>
<dbReference type="Proteomes" id="UP000317129">
    <property type="component" value="Segment"/>
</dbReference>
<evidence type="ECO:0000313" key="1">
    <source>
        <dbReference type="EMBL" id="ANA50301.1"/>
    </source>
</evidence>
<name>A0A160CBJ4_9ADEN</name>